<organism evidence="2">
    <name type="scientific">marine sediment metagenome</name>
    <dbReference type="NCBI Taxonomy" id="412755"/>
    <lineage>
        <taxon>unclassified sequences</taxon>
        <taxon>metagenomes</taxon>
        <taxon>ecological metagenomes</taxon>
    </lineage>
</organism>
<dbReference type="EMBL" id="LAZR01064728">
    <property type="protein sequence ID" value="KKK56963.1"/>
    <property type="molecule type" value="Genomic_DNA"/>
</dbReference>
<sequence length="157" mass="17429">MLAHPPSKLWLVLILGGLVLRLSDVLDPVHEQMHAETVAITGGEVVERVSNFIQWRGGNTPAVLFFGYHGELWLYGLAALLFKRIGLGCYGALLVVGPRAVGSIDFNQLRPDALLLHLAVWLAVVCVLAWLTYRRYAEVDQDGPQQLQPITLPPRRL</sequence>
<keyword evidence="1" id="KW-0812">Transmembrane</keyword>
<dbReference type="AlphaFoldDB" id="A0A0F8WJY8"/>
<evidence type="ECO:0000313" key="2">
    <source>
        <dbReference type="EMBL" id="KKK56963.1"/>
    </source>
</evidence>
<feature type="transmembrane region" description="Helical" evidence="1">
    <location>
        <begin position="72"/>
        <end position="93"/>
    </location>
</feature>
<name>A0A0F8WJY8_9ZZZZ</name>
<keyword evidence="1" id="KW-0472">Membrane</keyword>
<gene>
    <name evidence="2" type="ORF">LCGC14_3059250</name>
</gene>
<evidence type="ECO:0000256" key="1">
    <source>
        <dbReference type="SAM" id="Phobius"/>
    </source>
</evidence>
<comment type="caution">
    <text evidence="2">The sequence shown here is derived from an EMBL/GenBank/DDBJ whole genome shotgun (WGS) entry which is preliminary data.</text>
</comment>
<protein>
    <submittedName>
        <fullName evidence="2">Uncharacterized protein</fullName>
    </submittedName>
</protein>
<feature type="transmembrane region" description="Helical" evidence="1">
    <location>
        <begin position="114"/>
        <end position="133"/>
    </location>
</feature>
<proteinExistence type="predicted"/>
<accession>A0A0F8WJY8</accession>
<keyword evidence="1" id="KW-1133">Transmembrane helix</keyword>
<reference evidence="2" key="1">
    <citation type="journal article" date="2015" name="Nature">
        <title>Complex archaea that bridge the gap between prokaryotes and eukaryotes.</title>
        <authorList>
            <person name="Spang A."/>
            <person name="Saw J.H."/>
            <person name="Jorgensen S.L."/>
            <person name="Zaremba-Niedzwiedzka K."/>
            <person name="Martijn J."/>
            <person name="Lind A.E."/>
            <person name="van Eijk R."/>
            <person name="Schleper C."/>
            <person name="Guy L."/>
            <person name="Ettema T.J."/>
        </authorList>
    </citation>
    <scope>NUCLEOTIDE SEQUENCE</scope>
</reference>